<keyword evidence="3" id="KW-1185">Reference proteome</keyword>
<name>A0A1E7F8G8_9STRA</name>
<protein>
    <submittedName>
        <fullName evidence="2">Uncharacterized protein</fullName>
    </submittedName>
</protein>
<feature type="transmembrane region" description="Helical" evidence="1">
    <location>
        <begin position="148"/>
        <end position="170"/>
    </location>
</feature>
<proteinExistence type="predicted"/>
<sequence length="219" mass="24465">MENGFCNMPSEDGIVDGTESPTQIACFGFEWSMAALIIYLALTVWEVPISWGSSGFLVVHGLVHGLIYMDMIDTSIDTTTVGLVIIFVILAMGAYDVYDTMKNPGLFAVYLKKGVYVLTYVNIVINLCVNMPRALLVPPTKVVIRLKAFLGPYFYQYIFLITLMNVVIWVEPLFCSKWFASIGGHIWFDVSLFAVMFLGILYAKLNNGRNRGIGASNLW</sequence>
<keyword evidence="1" id="KW-0472">Membrane</keyword>
<organism evidence="2 3">
    <name type="scientific">Fragilariopsis cylindrus CCMP1102</name>
    <dbReference type="NCBI Taxonomy" id="635003"/>
    <lineage>
        <taxon>Eukaryota</taxon>
        <taxon>Sar</taxon>
        <taxon>Stramenopiles</taxon>
        <taxon>Ochrophyta</taxon>
        <taxon>Bacillariophyta</taxon>
        <taxon>Bacillariophyceae</taxon>
        <taxon>Bacillariophycidae</taxon>
        <taxon>Bacillariales</taxon>
        <taxon>Bacillariaceae</taxon>
        <taxon>Fragilariopsis</taxon>
    </lineage>
</organism>
<dbReference type="EMBL" id="KV784360">
    <property type="protein sequence ID" value="OEU14446.1"/>
    <property type="molecule type" value="Genomic_DNA"/>
</dbReference>
<accession>A0A1E7F8G8</accession>
<evidence type="ECO:0000313" key="3">
    <source>
        <dbReference type="Proteomes" id="UP000095751"/>
    </source>
</evidence>
<keyword evidence="1" id="KW-0812">Transmembrane</keyword>
<keyword evidence="1" id="KW-1133">Transmembrane helix</keyword>
<feature type="transmembrane region" description="Helical" evidence="1">
    <location>
        <begin position="182"/>
        <end position="203"/>
    </location>
</feature>
<evidence type="ECO:0000256" key="1">
    <source>
        <dbReference type="SAM" id="Phobius"/>
    </source>
</evidence>
<evidence type="ECO:0000313" key="2">
    <source>
        <dbReference type="EMBL" id="OEU14446.1"/>
    </source>
</evidence>
<dbReference type="KEGG" id="fcy:FRACYDRAFT_218547"/>
<feature type="transmembrane region" description="Helical" evidence="1">
    <location>
        <begin position="115"/>
        <end position="136"/>
    </location>
</feature>
<feature type="transmembrane region" description="Helical" evidence="1">
    <location>
        <begin position="76"/>
        <end position="95"/>
    </location>
</feature>
<dbReference type="InParanoid" id="A0A1E7F8G8"/>
<gene>
    <name evidence="2" type="ORF">FRACYDRAFT_218547</name>
</gene>
<reference evidence="2 3" key="1">
    <citation type="submission" date="2016-09" db="EMBL/GenBank/DDBJ databases">
        <title>Extensive genetic diversity and differential bi-allelic expression allows diatom success in the polar Southern Ocean.</title>
        <authorList>
            <consortium name="DOE Joint Genome Institute"/>
            <person name="Mock T."/>
            <person name="Otillar R.P."/>
            <person name="Strauss J."/>
            <person name="Dupont C."/>
            <person name="Frickenhaus S."/>
            <person name="Maumus F."/>
            <person name="Mcmullan M."/>
            <person name="Sanges R."/>
            <person name="Schmutz J."/>
            <person name="Toseland A."/>
            <person name="Valas R."/>
            <person name="Veluchamy A."/>
            <person name="Ward B.J."/>
            <person name="Allen A."/>
            <person name="Barry K."/>
            <person name="Falciatore A."/>
            <person name="Ferrante M."/>
            <person name="Fortunato A.E."/>
            <person name="Gloeckner G."/>
            <person name="Gruber A."/>
            <person name="Hipkin R."/>
            <person name="Janech M."/>
            <person name="Kroth P."/>
            <person name="Leese F."/>
            <person name="Lindquist E."/>
            <person name="Lyon B.R."/>
            <person name="Martin J."/>
            <person name="Mayer C."/>
            <person name="Parker M."/>
            <person name="Quesneville H."/>
            <person name="Raymond J."/>
            <person name="Uhlig C."/>
            <person name="Valentin K.U."/>
            <person name="Worden A.Z."/>
            <person name="Armbrust E.V."/>
            <person name="Bowler C."/>
            <person name="Green B."/>
            <person name="Moulton V."/>
            <person name="Van Oosterhout C."/>
            <person name="Grigoriev I."/>
        </authorList>
    </citation>
    <scope>NUCLEOTIDE SEQUENCE [LARGE SCALE GENOMIC DNA]</scope>
    <source>
        <strain evidence="2 3">CCMP1102</strain>
    </source>
</reference>
<dbReference type="Proteomes" id="UP000095751">
    <property type="component" value="Unassembled WGS sequence"/>
</dbReference>
<dbReference type="AlphaFoldDB" id="A0A1E7F8G8"/>